<dbReference type="KEGG" id="soe:110777369"/>
<evidence type="ECO:0000256" key="4">
    <source>
        <dbReference type="RuleBase" id="RU369029"/>
    </source>
</evidence>
<dbReference type="GO" id="GO:0045892">
    <property type="term" value="P:negative regulation of DNA-templated transcription"/>
    <property type="evidence" value="ECO:0000318"/>
    <property type="project" value="GO_Central"/>
</dbReference>
<dbReference type="GO" id="GO:0007165">
    <property type="term" value="P:signal transduction"/>
    <property type="evidence" value="ECO:0007669"/>
    <property type="project" value="InterPro"/>
</dbReference>
<feature type="region of interest" description="Disordered" evidence="5">
    <location>
        <begin position="152"/>
        <end position="193"/>
    </location>
</feature>
<feature type="compositionally biased region" description="Basic and acidic residues" evidence="5">
    <location>
        <begin position="1"/>
        <end position="11"/>
    </location>
</feature>
<dbReference type="Proteomes" id="UP000813463">
    <property type="component" value="Chromosome 1"/>
</dbReference>
<gene>
    <name evidence="9" type="primary">LOC110777369</name>
</gene>
<evidence type="ECO:0000256" key="1">
    <source>
        <dbReference type="ARBA" id="ARBA00004123"/>
    </source>
</evidence>
<feature type="compositionally biased region" description="Acidic residues" evidence="5">
    <location>
        <begin position="12"/>
        <end position="26"/>
    </location>
</feature>
<reference evidence="9" key="2">
    <citation type="submission" date="2025-08" db="UniProtKB">
        <authorList>
            <consortium name="RefSeq"/>
        </authorList>
    </citation>
    <scope>IDENTIFICATION</scope>
    <source>
        <tissue evidence="9">Leaf</tissue>
    </source>
</reference>
<evidence type="ECO:0000313" key="9">
    <source>
        <dbReference type="RefSeq" id="XP_021837661.2"/>
    </source>
</evidence>
<evidence type="ECO:0000313" key="8">
    <source>
        <dbReference type="Proteomes" id="UP000813463"/>
    </source>
</evidence>
<feature type="region of interest" description="Disordered" evidence="5">
    <location>
        <begin position="1"/>
        <end position="26"/>
    </location>
</feature>
<dbReference type="Pfam" id="PF16136">
    <property type="entry name" value="NLS_NINJA_AFP"/>
    <property type="match status" value="1"/>
</dbReference>
<dbReference type="AlphaFoldDB" id="A0A9R0HV73"/>
<evidence type="ECO:0000259" key="7">
    <source>
        <dbReference type="Pfam" id="PF16135"/>
    </source>
</evidence>
<keyword evidence="3 4" id="KW-0539">Nucleus</keyword>
<sequence>MGEIKATKNEEKEDEQEEEVDDEEGIELSLGLSLNGKFGVDRKEKYLQRSCSVSNFSITPAADLRGGVPLTRTWSLPVEAEEESMKRKEIQMIRRREAKRRRDEKLRSGCGGEVRGAGVMVCMPPPLSQGSSGSSSGFSEFDCQTRPFVGMKKSTGARSPQSVQSYEQNDHRSLPTKLSNDMGVSDLRPSRSISGTNEMVRNVLADMPCVSTKGDGSNGKKIDGFLYRYKKGEEVRIVCVCHGDFLTPAEFVKHAGGGDVEHPLRHIVVNSSSFL</sequence>
<dbReference type="GO" id="GO:0005634">
    <property type="term" value="C:nucleus"/>
    <property type="evidence" value="ECO:0000318"/>
    <property type="project" value="GO_Central"/>
</dbReference>
<keyword evidence="8" id="KW-1185">Reference proteome</keyword>
<dbReference type="InterPro" id="IPR032308">
    <property type="entry name" value="TDBD"/>
</dbReference>
<feature type="domain" description="Ethylene-responsive binding factor-associated repression" evidence="6">
    <location>
        <begin position="21"/>
        <end position="55"/>
    </location>
</feature>
<feature type="domain" description="Tify" evidence="7">
    <location>
        <begin position="236"/>
        <end position="270"/>
    </location>
</feature>
<accession>A0A9R0HV73</accession>
<feature type="compositionally biased region" description="Polar residues" evidence="5">
    <location>
        <begin position="156"/>
        <end position="167"/>
    </location>
</feature>
<comment type="similarity">
    <text evidence="2 4">Belongs to the Ninja family.</text>
</comment>
<dbReference type="InterPro" id="IPR012463">
    <property type="entry name" value="Ninja_motif"/>
</dbReference>
<reference evidence="8" key="1">
    <citation type="journal article" date="2021" name="Nat. Commun.">
        <title>Genomic analyses provide insights into spinach domestication and the genetic basis of agronomic traits.</title>
        <authorList>
            <person name="Cai X."/>
            <person name="Sun X."/>
            <person name="Xu C."/>
            <person name="Sun H."/>
            <person name="Wang X."/>
            <person name="Ge C."/>
            <person name="Zhang Z."/>
            <person name="Wang Q."/>
            <person name="Fei Z."/>
            <person name="Jiao C."/>
            <person name="Wang Q."/>
        </authorList>
    </citation>
    <scope>NUCLEOTIDE SEQUENCE [LARGE SCALE GENOMIC DNA]</scope>
    <source>
        <strain evidence="8">cv. Varoflay</strain>
    </source>
</reference>
<dbReference type="Pfam" id="PF16135">
    <property type="entry name" value="TDBD"/>
    <property type="match status" value="1"/>
</dbReference>
<evidence type="ECO:0000259" key="6">
    <source>
        <dbReference type="Pfam" id="PF07897"/>
    </source>
</evidence>
<comment type="subcellular location">
    <subcellularLocation>
        <location evidence="1 4">Nucleus</location>
    </subcellularLocation>
</comment>
<protein>
    <recommendedName>
        <fullName evidence="4">Ninja-family protein</fullName>
    </recommendedName>
    <alternativeName>
        <fullName evidence="4">ABI-binding protein</fullName>
    </alternativeName>
</protein>
<dbReference type="PANTHER" id="PTHR31413">
    <property type="entry name" value="AFP HOMOLOG 2"/>
    <property type="match status" value="1"/>
</dbReference>
<dbReference type="PANTHER" id="PTHR31413:SF31">
    <property type="entry name" value="NINJA-FAMILY PROTEIN AFP3"/>
    <property type="match status" value="1"/>
</dbReference>
<dbReference type="InterPro" id="IPR031307">
    <property type="entry name" value="Ninja_fam"/>
</dbReference>
<evidence type="ECO:0000256" key="2">
    <source>
        <dbReference type="ARBA" id="ARBA00006081"/>
    </source>
</evidence>
<dbReference type="RefSeq" id="XP_021837661.2">
    <property type="nucleotide sequence ID" value="XM_021981969.2"/>
</dbReference>
<comment type="function">
    <text evidence="4">Acts as a negative regulator of abscisic acid (ABA) response.</text>
</comment>
<dbReference type="Pfam" id="PF07897">
    <property type="entry name" value="EAR"/>
    <property type="match status" value="1"/>
</dbReference>
<dbReference type="GeneID" id="110777369"/>
<dbReference type="InterPro" id="IPR032310">
    <property type="entry name" value="NLS_NINJA_AFP-like"/>
</dbReference>
<proteinExistence type="inferred from homology"/>
<evidence type="ECO:0000256" key="5">
    <source>
        <dbReference type="SAM" id="MobiDB-lite"/>
    </source>
</evidence>
<name>A0A9R0HV73_SPIOL</name>
<organism evidence="8 9">
    <name type="scientific">Spinacia oleracea</name>
    <name type="common">Spinach</name>
    <dbReference type="NCBI Taxonomy" id="3562"/>
    <lineage>
        <taxon>Eukaryota</taxon>
        <taxon>Viridiplantae</taxon>
        <taxon>Streptophyta</taxon>
        <taxon>Embryophyta</taxon>
        <taxon>Tracheophyta</taxon>
        <taxon>Spermatophyta</taxon>
        <taxon>Magnoliopsida</taxon>
        <taxon>eudicotyledons</taxon>
        <taxon>Gunneridae</taxon>
        <taxon>Pentapetalae</taxon>
        <taxon>Caryophyllales</taxon>
        <taxon>Chenopodiaceae</taxon>
        <taxon>Chenopodioideae</taxon>
        <taxon>Anserineae</taxon>
        <taxon>Spinacia</taxon>
    </lineage>
</organism>
<evidence type="ECO:0000256" key="3">
    <source>
        <dbReference type="ARBA" id="ARBA00023242"/>
    </source>
</evidence>